<evidence type="ECO:0000313" key="2">
    <source>
        <dbReference type="Proteomes" id="UP000837857"/>
    </source>
</evidence>
<keyword evidence="2" id="KW-1185">Reference proteome</keyword>
<gene>
    <name evidence="1" type="ORF">IPOD504_LOCUS11109</name>
</gene>
<feature type="non-terminal residue" evidence="1">
    <location>
        <position position="1"/>
    </location>
</feature>
<dbReference type="EMBL" id="OW152839">
    <property type="protein sequence ID" value="CAH2060592.1"/>
    <property type="molecule type" value="Genomic_DNA"/>
</dbReference>
<accession>A0ABN8IKA5</accession>
<evidence type="ECO:0000313" key="1">
    <source>
        <dbReference type="EMBL" id="CAH2060592.1"/>
    </source>
</evidence>
<sequence length="180" mass="19686">MYTTWYSRGESGMHHHQMGQLYHHGPPMIKTEAGVNSDCMMAVDYAPPIKPVMNGVVSFTGRRSKVNRQAADCSRSRYVSVFLRPHQTRAGGSGRVAARVVRLASAVPNRGRSCAKKELLRAGCLVFCMSSSGPEAGHGPHRVSNLRIEMSDSAAVALRPRRIGSAFCKSNVKRSAIQPY</sequence>
<name>A0ABN8IKA5_9NEOP</name>
<dbReference type="Proteomes" id="UP000837857">
    <property type="component" value="Chromosome 27"/>
</dbReference>
<organism evidence="1 2">
    <name type="scientific">Iphiclides podalirius</name>
    <name type="common">scarce swallowtail</name>
    <dbReference type="NCBI Taxonomy" id="110791"/>
    <lineage>
        <taxon>Eukaryota</taxon>
        <taxon>Metazoa</taxon>
        <taxon>Ecdysozoa</taxon>
        <taxon>Arthropoda</taxon>
        <taxon>Hexapoda</taxon>
        <taxon>Insecta</taxon>
        <taxon>Pterygota</taxon>
        <taxon>Neoptera</taxon>
        <taxon>Endopterygota</taxon>
        <taxon>Lepidoptera</taxon>
        <taxon>Glossata</taxon>
        <taxon>Ditrysia</taxon>
        <taxon>Papilionoidea</taxon>
        <taxon>Papilionidae</taxon>
        <taxon>Papilioninae</taxon>
        <taxon>Iphiclides</taxon>
    </lineage>
</organism>
<protein>
    <submittedName>
        <fullName evidence="1">Uncharacterized protein</fullName>
    </submittedName>
</protein>
<reference evidence="1" key="1">
    <citation type="submission" date="2022-03" db="EMBL/GenBank/DDBJ databases">
        <authorList>
            <person name="Martin H S."/>
        </authorList>
    </citation>
    <scope>NUCLEOTIDE SEQUENCE</scope>
</reference>
<proteinExistence type="predicted"/>